<dbReference type="AlphaFoldDB" id="A0A835ZCV5"/>
<organism evidence="2 3">
    <name type="scientific">Tribonema minus</name>
    <dbReference type="NCBI Taxonomy" id="303371"/>
    <lineage>
        <taxon>Eukaryota</taxon>
        <taxon>Sar</taxon>
        <taxon>Stramenopiles</taxon>
        <taxon>Ochrophyta</taxon>
        <taxon>PX clade</taxon>
        <taxon>Xanthophyceae</taxon>
        <taxon>Tribonematales</taxon>
        <taxon>Tribonemataceae</taxon>
        <taxon>Tribonema</taxon>
    </lineage>
</organism>
<evidence type="ECO:0000313" key="3">
    <source>
        <dbReference type="Proteomes" id="UP000664859"/>
    </source>
</evidence>
<feature type="region of interest" description="Disordered" evidence="1">
    <location>
        <begin position="1"/>
        <end position="61"/>
    </location>
</feature>
<protein>
    <submittedName>
        <fullName evidence="2">Uncharacterized protein</fullName>
    </submittedName>
</protein>
<evidence type="ECO:0000256" key="1">
    <source>
        <dbReference type="SAM" id="MobiDB-lite"/>
    </source>
</evidence>
<dbReference type="InterPro" id="IPR027417">
    <property type="entry name" value="P-loop_NTPase"/>
</dbReference>
<dbReference type="SUPFAM" id="SSF52540">
    <property type="entry name" value="P-loop containing nucleoside triphosphate hydrolases"/>
    <property type="match status" value="1"/>
</dbReference>
<comment type="caution">
    <text evidence="2">The sequence shown here is derived from an EMBL/GenBank/DDBJ whole genome shotgun (WGS) entry which is preliminary data.</text>
</comment>
<evidence type="ECO:0000313" key="2">
    <source>
        <dbReference type="EMBL" id="KAG5191370.1"/>
    </source>
</evidence>
<name>A0A835ZCV5_9STRA</name>
<keyword evidence="3" id="KW-1185">Reference proteome</keyword>
<feature type="compositionally biased region" description="Gly residues" evidence="1">
    <location>
        <begin position="34"/>
        <end position="46"/>
    </location>
</feature>
<dbReference type="EMBL" id="JAFCMP010000021">
    <property type="protein sequence ID" value="KAG5191370.1"/>
    <property type="molecule type" value="Genomic_DNA"/>
</dbReference>
<reference evidence="2" key="1">
    <citation type="submission" date="2021-02" db="EMBL/GenBank/DDBJ databases">
        <title>First Annotated Genome of the Yellow-green Alga Tribonema minus.</title>
        <authorList>
            <person name="Mahan K.M."/>
        </authorList>
    </citation>
    <scope>NUCLEOTIDE SEQUENCE</scope>
    <source>
        <strain evidence="2">UTEX B ZZ1240</strain>
    </source>
</reference>
<proteinExistence type="predicted"/>
<sequence length="478" mass="51361">MSLMSLKIASKKGAAPDPDASADAKRAYTAPEGEAGGDAGGGGGGAALSAEDGSAGDAGGGSAAGVGGVGAAAVIEIESDKDTSSVYQATELDAAFIERDAALYAFQQEDAIAAEHVCKRRNGAYSCRGRHQNRYVKFTSRSTRGAARDVKAPSLYFWDKSLKSFKEELEFVVQEKGGSVELHVAPLPDGLKSVLTKKQQASFWWTAQHVCKEMMDRGTKCDMDRFIAEVRRKGVCETLLDKFKWHDVAYDEHRELSLHKSAVEFVASSINEIIPPVTKQALQLWNSYDGPASEYPAYSSDTALLASHFGVKTGGGVTPGMQLLLDKRFFVTREFEGVAYYKTPDVEPFSEKTFVEHDAGQLAAMTVMFKHHCTVVTGLAGCGKTATTSTFLRSCESAGVIAPSHAAKTVIQEKCAQAGCGGLGFEVVQFTRLMGKARSSDRSIAFLEAMGWVDEGEKREGEDRVPAHIDDVAYAIDN</sequence>
<dbReference type="Proteomes" id="UP000664859">
    <property type="component" value="Unassembled WGS sequence"/>
</dbReference>
<gene>
    <name evidence="2" type="ORF">JKP88DRAFT_251702</name>
</gene>
<dbReference type="Gene3D" id="3.40.50.300">
    <property type="entry name" value="P-loop containing nucleotide triphosphate hydrolases"/>
    <property type="match status" value="1"/>
</dbReference>
<accession>A0A835ZCV5</accession>